<evidence type="ECO:0000313" key="2">
    <source>
        <dbReference type="Proteomes" id="UP001597252"/>
    </source>
</evidence>
<proteinExistence type="predicted"/>
<accession>A0ABW4E939</accession>
<sequence>MTKRIDMTGQRYGRLVVQEYAGRDQHNGNALWRCQCDCGNVVVTDGYRLRHGTTTSCGCWRREVSINNARSNPAFVRNIGSRNGFGITNGVNLQASLIPRRNNRSGVPGVSFDKTAGRWVARLMLRGHYVLNQMFINYADAVAARRAAEEQYLTPEVQRQLDEAPDSASLKRVLAAVAARVR</sequence>
<protein>
    <submittedName>
        <fullName evidence="1">Alcohol dehydrogenase</fullName>
    </submittedName>
</protein>
<dbReference type="RefSeq" id="WP_125754090.1">
    <property type="nucleotide sequence ID" value="NZ_JBHTON010000046.1"/>
</dbReference>
<keyword evidence="2" id="KW-1185">Reference proteome</keyword>
<dbReference type="Proteomes" id="UP001597252">
    <property type="component" value="Unassembled WGS sequence"/>
</dbReference>
<gene>
    <name evidence="1" type="ORF">ACFQ5J_11705</name>
</gene>
<organism evidence="1 2">
    <name type="scientific">Lacticaseibacillus baoqingensis</name>
    <dbReference type="NCBI Taxonomy" id="2486013"/>
    <lineage>
        <taxon>Bacteria</taxon>
        <taxon>Bacillati</taxon>
        <taxon>Bacillota</taxon>
        <taxon>Bacilli</taxon>
        <taxon>Lactobacillales</taxon>
        <taxon>Lactobacillaceae</taxon>
        <taxon>Lacticaseibacillus</taxon>
    </lineage>
</organism>
<evidence type="ECO:0000313" key="1">
    <source>
        <dbReference type="EMBL" id="MFD1485892.1"/>
    </source>
</evidence>
<comment type="caution">
    <text evidence="1">The sequence shown here is derived from an EMBL/GenBank/DDBJ whole genome shotgun (WGS) entry which is preliminary data.</text>
</comment>
<name>A0ABW4E939_9LACO</name>
<dbReference type="EMBL" id="JBHTON010000046">
    <property type="protein sequence ID" value="MFD1485892.1"/>
    <property type="molecule type" value="Genomic_DNA"/>
</dbReference>
<reference evidence="2" key="1">
    <citation type="journal article" date="2019" name="Int. J. Syst. Evol. Microbiol.">
        <title>The Global Catalogue of Microorganisms (GCM) 10K type strain sequencing project: providing services to taxonomists for standard genome sequencing and annotation.</title>
        <authorList>
            <consortium name="The Broad Institute Genomics Platform"/>
            <consortium name="The Broad Institute Genome Sequencing Center for Infectious Disease"/>
            <person name="Wu L."/>
            <person name="Ma J."/>
        </authorList>
    </citation>
    <scope>NUCLEOTIDE SEQUENCE [LARGE SCALE GENOMIC DNA]</scope>
    <source>
        <strain evidence="2">CCM 8903</strain>
    </source>
</reference>